<keyword evidence="2" id="KW-0472">Membrane</keyword>
<protein>
    <submittedName>
        <fullName evidence="3">Coiled-coil protein</fullName>
    </submittedName>
</protein>
<feature type="region of interest" description="Disordered" evidence="1">
    <location>
        <begin position="403"/>
        <end position="463"/>
    </location>
</feature>
<dbReference type="PATRIC" id="fig|1227483.3.peg.2434"/>
<feature type="transmembrane region" description="Helical" evidence="2">
    <location>
        <begin position="53"/>
        <end position="73"/>
    </location>
</feature>
<organism evidence="3 4">
    <name type="scientific">Halorubrum distributum JCM 13561</name>
    <dbReference type="NCBI Taxonomy" id="1227483"/>
    <lineage>
        <taxon>Archaea</taxon>
        <taxon>Methanobacteriati</taxon>
        <taxon>Methanobacteriota</taxon>
        <taxon>Stenosarchaea group</taxon>
        <taxon>Halobacteria</taxon>
        <taxon>Halobacteriales</taxon>
        <taxon>Haloferacaceae</taxon>
        <taxon>Halorubrum</taxon>
        <taxon>Halorubrum distributum group</taxon>
    </lineage>
</organism>
<accession>M0NKF7</accession>
<dbReference type="RefSeq" id="WP_008367547.1">
    <property type="nucleotide sequence ID" value="NZ_AOJF01000053.1"/>
</dbReference>
<dbReference type="EMBL" id="AOJF01000053">
    <property type="protein sequence ID" value="EMA58447.1"/>
    <property type="molecule type" value="Genomic_DNA"/>
</dbReference>
<dbReference type="Proteomes" id="UP000011581">
    <property type="component" value="Unassembled WGS sequence"/>
</dbReference>
<keyword evidence="2" id="KW-1133">Transmembrane helix</keyword>
<evidence type="ECO:0000313" key="4">
    <source>
        <dbReference type="Proteomes" id="UP000011581"/>
    </source>
</evidence>
<name>M0NKF7_9EURY</name>
<keyword evidence="2" id="KW-0812">Transmembrane</keyword>
<feature type="compositionally biased region" description="Gly residues" evidence="1">
    <location>
        <begin position="412"/>
        <end position="427"/>
    </location>
</feature>
<reference evidence="3 4" key="1">
    <citation type="journal article" date="2014" name="PLoS Genet.">
        <title>Phylogenetically driven sequencing of extremely halophilic archaea reveals strategies for static and dynamic osmo-response.</title>
        <authorList>
            <person name="Becker E.A."/>
            <person name="Seitzer P.M."/>
            <person name="Tritt A."/>
            <person name="Larsen D."/>
            <person name="Krusor M."/>
            <person name="Yao A.I."/>
            <person name="Wu D."/>
            <person name="Madern D."/>
            <person name="Eisen J.A."/>
            <person name="Darling A.E."/>
            <person name="Facciotti M.T."/>
        </authorList>
    </citation>
    <scope>NUCLEOTIDE SEQUENCE [LARGE SCALE GENOMIC DNA]</scope>
    <source>
        <strain evidence="3 4">JCM 13561</strain>
    </source>
</reference>
<comment type="caution">
    <text evidence="3">The sequence shown here is derived from an EMBL/GenBank/DDBJ whole genome shotgun (WGS) entry which is preliminary data.</text>
</comment>
<evidence type="ECO:0000313" key="3">
    <source>
        <dbReference type="EMBL" id="EMA58447.1"/>
    </source>
</evidence>
<feature type="compositionally biased region" description="Low complexity" evidence="1">
    <location>
        <begin position="85"/>
        <end position="110"/>
    </location>
</feature>
<evidence type="ECO:0000256" key="1">
    <source>
        <dbReference type="SAM" id="MobiDB-lite"/>
    </source>
</evidence>
<proteinExistence type="predicted"/>
<feature type="region of interest" description="Disordered" evidence="1">
    <location>
        <begin position="81"/>
        <end position="146"/>
    </location>
</feature>
<sequence length="559" mass="59114">MDVDRFEGVQSGIAERTELATEPGTTAVPFEGVRSVESIESVVGITGGYGSTLLAAVSAAVLLVVAVGALTVYRRRATNTFGGLSASPTGGSASDGGSASADGNGGTSDATEPNVGKSDRSDSDGASTAFDDQIGDRTLDQLEPVVPDAVSRVRDRLPLGRNATPNTVDTIERDLRQAVEGALDEGLFDPTVTSPLGGTYDVVNLPSRFRELTVPPGGETAHVADMEGVVRAALSGRDLHEAARIVTAVHEHCQEIESHIRRREGSYLETRREAERTLEDIRGMTNRFDGTLADRVREFVVDGRHEALLGVRDIERRIDTADRSLHACAFDDADRAVRNAERAGDDLLMAVDFLGGVTGTIDHGSGRIEVPEGVDDAFVADLVPILERQYTVGVEFDGDEIVVTGGESSQSGGRGSAPSGGGGGSRPGGRRSGSKPEASGSPSLGDSTGGSRRERSSGREQLTPDAVADEILFVLRELDDRGGNGAVECQTELLPDAVARREVLEPLATFCRRQTDLVASVTLQENAPPGFFEIEFTERTTASTGLNSLRKRFTERHGG</sequence>
<gene>
    <name evidence="3" type="ORF">C470_12248</name>
</gene>
<dbReference type="AlphaFoldDB" id="M0NKF7"/>
<evidence type="ECO:0000256" key="2">
    <source>
        <dbReference type="SAM" id="Phobius"/>
    </source>
</evidence>